<name>A0A059XY14_9BACT</name>
<keyword evidence="2" id="KW-1133">Transmembrane helix</keyword>
<evidence type="ECO:0000256" key="1">
    <source>
        <dbReference type="SAM" id="MobiDB-lite"/>
    </source>
</evidence>
<dbReference type="KEGG" id="lfp:Y981_06945"/>
<feature type="region of interest" description="Disordered" evidence="1">
    <location>
        <begin position="39"/>
        <end position="90"/>
    </location>
</feature>
<reference evidence="4" key="1">
    <citation type="submission" date="2014-02" db="EMBL/GenBank/DDBJ databases">
        <title>Complete genome sequence and comparative genomic analysis of the nitrogen-fixing bacterium Leptospirillum ferriphilum YSK.</title>
        <authorList>
            <person name="Guo X."/>
            <person name="Yin H."/>
            <person name="Liang Y."/>
            <person name="Hu Q."/>
            <person name="Ma L."/>
            <person name="Xiao Y."/>
            <person name="Zhang X."/>
            <person name="Qiu G."/>
            <person name="Liu X."/>
        </authorList>
    </citation>
    <scope>NUCLEOTIDE SEQUENCE [LARGE SCALE GENOMIC DNA]</scope>
    <source>
        <strain evidence="4">YSK</strain>
    </source>
</reference>
<dbReference type="HOGENOM" id="CLU_857367_0_0_0"/>
<sequence>MREEKDTEMTGRWGFLIGLAGFGFFLYSALHPSRPDLPGGAAGVPPADSWQPLSASPAPTWSKSVGLPTIPGRETPLEHTSGGTPDRHDLNTRSTVYLGAPESPLPPENPLLGLVRTFLSGNNNGLPELSAVRRVAEPLTGAAGPVIPAGSVLSGKILRSADGPGEMPIFVLLSPQTVGSLRLSRPVKLLGYPDGSGSGTRLRIRFVRTIFENGLEAPMSGYAVWGDREGIPVQSDHHVAGNVGRSLGRDSLMLGGETLGAAGWMGNPGLGSMLAMQEASNALYEAQNALPPGSRQSSWHLDRNTPVRVVVISGFPVPQEEKAP</sequence>
<evidence type="ECO:0000313" key="3">
    <source>
        <dbReference type="EMBL" id="AIA31748.1"/>
    </source>
</evidence>
<keyword evidence="4" id="KW-1185">Reference proteome</keyword>
<proteinExistence type="predicted"/>
<organism evidence="3 4">
    <name type="scientific">Leptospirillum ferriphilum YSK</name>
    <dbReference type="NCBI Taxonomy" id="1441628"/>
    <lineage>
        <taxon>Bacteria</taxon>
        <taxon>Pseudomonadati</taxon>
        <taxon>Nitrospirota</taxon>
        <taxon>Nitrospiria</taxon>
        <taxon>Nitrospirales</taxon>
        <taxon>Nitrospiraceae</taxon>
        <taxon>Leptospirillum</taxon>
    </lineage>
</organism>
<dbReference type="AlphaFoldDB" id="A0A059XY14"/>
<gene>
    <name evidence="3" type="ORF">Y981_06945</name>
</gene>
<feature type="compositionally biased region" description="Polar residues" evidence="1">
    <location>
        <begin position="51"/>
        <end position="63"/>
    </location>
</feature>
<evidence type="ECO:0000256" key="2">
    <source>
        <dbReference type="SAM" id="Phobius"/>
    </source>
</evidence>
<feature type="transmembrane region" description="Helical" evidence="2">
    <location>
        <begin position="12"/>
        <end position="30"/>
    </location>
</feature>
<keyword evidence="2" id="KW-0812">Transmembrane</keyword>
<accession>A0A059XY14</accession>
<evidence type="ECO:0000313" key="4">
    <source>
        <dbReference type="Proteomes" id="UP000027059"/>
    </source>
</evidence>
<dbReference type="EMBL" id="CP007243">
    <property type="protein sequence ID" value="AIA31748.1"/>
    <property type="molecule type" value="Genomic_DNA"/>
</dbReference>
<reference evidence="3 4" key="2">
    <citation type="journal article" date="2015" name="Biomed. Res. Int.">
        <title>Effects of Arsenite Resistance on the Growth and Functional Gene Expression of Leptospirillum ferriphilum and Acidithiobacillus thiooxidans in Pure Culture and Coculture.</title>
        <authorList>
            <person name="Jiang H."/>
            <person name="Liang Y."/>
            <person name="Yin H."/>
            <person name="Xiao Y."/>
            <person name="Guo X."/>
            <person name="Xu Y."/>
            <person name="Hu Q."/>
            <person name="Liu H."/>
            <person name="Liu X."/>
        </authorList>
    </citation>
    <scope>NUCLEOTIDE SEQUENCE [LARGE SCALE GENOMIC DNA]</scope>
    <source>
        <strain evidence="3 4">YSK</strain>
    </source>
</reference>
<keyword evidence="2" id="KW-0472">Membrane</keyword>
<dbReference type="Proteomes" id="UP000027059">
    <property type="component" value="Chromosome"/>
</dbReference>
<protein>
    <submittedName>
        <fullName evidence="3">Uncharacterized protein</fullName>
    </submittedName>
</protein>